<dbReference type="InterPro" id="IPR027417">
    <property type="entry name" value="P-loop_NTPase"/>
</dbReference>
<evidence type="ECO:0000256" key="6">
    <source>
        <dbReference type="ARBA" id="ARBA00022741"/>
    </source>
</evidence>
<dbReference type="Gene3D" id="1.10.20.140">
    <property type="match status" value="1"/>
</dbReference>
<feature type="region of interest" description="Interaction with substrate tRNA" evidence="10">
    <location>
        <begin position="40"/>
        <end position="43"/>
    </location>
</feature>
<evidence type="ECO:0000256" key="9">
    <source>
        <dbReference type="ARBA" id="ARBA00049563"/>
    </source>
</evidence>
<comment type="catalytic activity">
    <reaction evidence="9 10 11">
        <text>adenosine(37) in tRNA + dimethylallyl diphosphate = N(6)-dimethylallyladenosine(37) in tRNA + diphosphate</text>
        <dbReference type="Rhea" id="RHEA:26482"/>
        <dbReference type="Rhea" id="RHEA-COMP:10162"/>
        <dbReference type="Rhea" id="RHEA-COMP:10375"/>
        <dbReference type="ChEBI" id="CHEBI:33019"/>
        <dbReference type="ChEBI" id="CHEBI:57623"/>
        <dbReference type="ChEBI" id="CHEBI:74411"/>
        <dbReference type="ChEBI" id="CHEBI:74415"/>
        <dbReference type="EC" id="2.5.1.75"/>
    </reaction>
</comment>
<evidence type="ECO:0000256" key="12">
    <source>
        <dbReference type="RuleBase" id="RU003784"/>
    </source>
</evidence>
<dbReference type="PANTHER" id="PTHR11088:SF60">
    <property type="entry name" value="TRNA DIMETHYLALLYLTRANSFERASE"/>
    <property type="match status" value="1"/>
</dbReference>
<dbReference type="PANTHER" id="PTHR11088">
    <property type="entry name" value="TRNA DIMETHYLALLYLTRANSFERASE"/>
    <property type="match status" value="1"/>
</dbReference>
<keyword evidence="8 10" id="KW-0460">Magnesium</keyword>
<dbReference type="SUPFAM" id="SSF52540">
    <property type="entry name" value="P-loop containing nucleoside triphosphate hydrolases"/>
    <property type="match status" value="2"/>
</dbReference>
<dbReference type="Proteomes" id="UP000292781">
    <property type="component" value="Unassembled WGS sequence"/>
</dbReference>
<evidence type="ECO:0000256" key="10">
    <source>
        <dbReference type="HAMAP-Rule" id="MF_00185"/>
    </source>
</evidence>
<evidence type="ECO:0000256" key="5">
    <source>
        <dbReference type="ARBA" id="ARBA00022694"/>
    </source>
</evidence>
<feature type="region of interest" description="Interaction with substrate tRNA" evidence="10">
    <location>
        <begin position="164"/>
        <end position="168"/>
    </location>
</feature>
<proteinExistence type="inferred from homology"/>
<gene>
    <name evidence="10 14" type="primary">miaA</name>
    <name evidence="14" type="ORF">EYW49_08190</name>
</gene>
<dbReference type="InterPro" id="IPR039657">
    <property type="entry name" value="Dimethylallyltransferase"/>
</dbReference>
<feature type="binding site" evidence="10">
    <location>
        <begin position="17"/>
        <end position="22"/>
    </location>
    <ligand>
        <name>substrate</name>
    </ligand>
</feature>
<dbReference type="EMBL" id="SJFN01000010">
    <property type="protein sequence ID" value="TBW38670.1"/>
    <property type="molecule type" value="Genomic_DNA"/>
</dbReference>
<sequence length="314" mass="33055">MTTGGEGAGAVLIAGPTASGKSALAVRLAERLGGVVVNADSMQVYAELTILTARPSAADEARVPHRLYGHVPAARAHSVAEWLADVAPVLAELRAAGRPAIVVGGTGLYFEALTRGLAEVPAIPDEIRAHWRARAAAEGAPALHGELARRDPVGAARLEPGDSQRITRALEVIDATGRPLAAWQAGPRPAPLVRPETALRLIVEPERAVLHARIEARLRQMMGEGAIEEAARFAALGLDPALPATRAIGVSALARVAAGEIDAARGLELAIFETRQYAKRQSTWLRGRMGDWTRVDAAFDQSPSLAALERAGRP</sequence>
<evidence type="ECO:0000313" key="15">
    <source>
        <dbReference type="Proteomes" id="UP000292781"/>
    </source>
</evidence>
<dbReference type="InterPro" id="IPR018022">
    <property type="entry name" value="IPT"/>
</dbReference>
<dbReference type="OrthoDB" id="9776390at2"/>
<dbReference type="Pfam" id="PF01715">
    <property type="entry name" value="IPPT"/>
    <property type="match status" value="1"/>
</dbReference>
<evidence type="ECO:0000256" key="8">
    <source>
        <dbReference type="ARBA" id="ARBA00022842"/>
    </source>
</evidence>
<dbReference type="GO" id="GO:0052381">
    <property type="term" value="F:tRNA dimethylallyltransferase activity"/>
    <property type="evidence" value="ECO:0007669"/>
    <property type="project" value="UniProtKB-UniRule"/>
</dbReference>
<evidence type="ECO:0000256" key="3">
    <source>
        <dbReference type="ARBA" id="ARBA00005842"/>
    </source>
</evidence>
<feature type="site" description="Interaction with substrate tRNA" evidence="10">
    <location>
        <position position="106"/>
    </location>
</feature>
<evidence type="ECO:0000256" key="7">
    <source>
        <dbReference type="ARBA" id="ARBA00022840"/>
    </source>
</evidence>
<evidence type="ECO:0000256" key="1">
    <source>
        <dbReference type="ARBA" id="ARBA00001946"/>
    </source>
</evidence>
<evidence type="ECO:0000256" key="11">
    <source>
        <dbReference type="RuleBase" id="RU003783"/>
    </source>
</evidence>
<feature type="binding site" evidence="10">
    <location>
        <begin position="15"/>
        <end position="22"/>
    </location>
    <ligand>
        <name>ATP</name>
        <dbReference type="ChEBI" id="CHEBI:30616"/>
    </ligand>
</feature>
<keyword evidence="15" id="KW-1185">Reference proteome</keyword>
<dbReference type="EC" id="2.5.1.75" evidence="10"/>
<name>A0A4V2KTU5_9HYPH</name>
<dbReference type="NCBIfam" id="TIGR00174">
    <property type="entry name" value="miaA"/>
    <property type="match status" value="1"/>
</dbReference>
<dbReference type="GO" id="GO:0006400">
    <property type="term" value="P:tRNA modification"/>
    <property type="evidence" value="ECO:0007669"/>
    <property type="project" value="TreeGrafter"/>
</dbReference>
<feature type="site" description="Interaction with substrate tRNA" evidence="10">
    <location>
        <position position="128"/>
    </location>
</feature>
<evidence type="ECO:0000313" key="14">
    <source>
        <dbReference type="EMBL" id="TBW38670.1"/>
    </source>
</evidence>
<keyword evidence="5 10" id="KW-0819">tRNA processing</keyword>
<protein>
    <recommendedName>
        <fullName evidence="10">tRNA dimethylallyltransferase</fullName>
        <ecNumber evidence="10">2.5.1.75</ecNumber>
    </recommendedName>
    <alternativeName>
        <fullName evidence="10">Dimethylallyl diphosphate:tRNA dimethylallyltransferase</fullName>
        <shortName evidence="10">DMAPP:tRNA dimethylallyltransferase</shortName>
        <shortName evidence="10">DMATase</shortName>
    </alternativeName>
    <alternativeName>
        <fullName evidence="10">Isopentenyl-diphosphate:tRNA isopentenyltransferase</fullName>
        <shortName evidence="10">IPP transferase</shortName>
        <shortName evidence="10">IPPT</shortName>
        <shortName evidence="10">IPTase</shortName>
    </alternativeName>
</protein>
<comment type="function">
    <text evidence="2 10 12">Catalyzes the transfer of a dimethylallyl group onto the adenine at position 37 in tRNAs that read codons beginning with uridine, leading to the formation of N6-(dimethylallyl)adenosine (i(6)A).</text>
</comment>
<evidence type="ECO:0000256" key="4">
    <source>
        <dbReference type="ARBA" id="ARBA00022679"/>
    </source>
</evidence>
<evidence type="ECO:0000256" key="13">
    <source>
        <dbReference type="RuleBase" id="RU003785"/>
    </source>
</evidence>
<accession>A0A4V2KTU5</accession>
<dbReference type="AlphaFoldDB" id="A0A4V2KTU5"/>
<comment type="similarity">
    <text evidence="3 10 13">Belongs to the IPP transferase family.</text>
</comment>
<organism evidence="14 15">
    <name type="scientific">Siculibacillus lacustris</name>
    <dbReference type="NCBI Taxonomy" id="1549641"/>
    <lineage>
        <taxon>Bacteria</taxon>
        <taxon>Pseudomonadati</taxon>
        <taxon>Pseudomonadota</taxon>
        <taxon>Alphaproteobacteria</taxon>
        <taxon>Hyphomicrobiales</taxon>
        <taxon>Ancalomicrobiaceae</taxon>
        <taxon>Siculibacillus</taxon>
    </lineage>
</organism>
<comment type="subunit">
    <text evidence="10">Monomer.</text>
</comment>
<keyword evidence="7 10" id="KW-0067">ATP-binding</keyword>
<dbReference type="GO" id="GO:0005524">
    <property type="term" value="F:ATP binding"/>
    <property type="evidence" value="ECO:0007669"/>
    <property type="project" value="UniProtKB-UniRule"/>
</dbReference>
<evidence type="ECO:0000256" key="2">
    <source>
        <dbReference type="ARBA" id="ARBA00003213"/>
    </source>
</evidence>
<comment type="caution">
    <text evidence="14">The sequence shown here is derived from an EMBL/GenBank/DDBJ whole genome shotgun (WGS) entry which is preliminary data.</text>
</comment>
<dbReference type="HAMAP" id="MF_00185">
    <property type="entry name" value="IPP_trans"/>
    <property type="match status" value="1"/>
</dbReference>
<comment type="cofactor">
    <cofactor evidence="1 10">
        <name>Mg(2+)</name>
        <dbReference type="ChEBI" id="CHEBI:18420"/>
    </cofactor>
</comment>
<reference evidence="14 15" key="1">
    <citation type="submission" date="2019-02" db="EMBL/GenBank/DDBJ databases">
        <title>Siculibacillus lacustris gen. nov., sp. nov., a new rosette-forming bacterium isolated from a freshwater crater lake (Lake St. Ana, Romania).</title>
        <authorList>
            <person name="Felfoldi T."/>
            <person name="Marton Z."/>
            <person name="Szabo A."/>
            <person name="Mentes A."/>
            <person name="Boka K."/>
            <person name="Marialigeti K."/>
            <person name="Mathe I."/>
            <person name="Koncz M."/>
            <person name="Schumann P."/>
            <person name="Toth E."/>
        </authorList>
    </citation>
    <scope>NUCLEOTIDE SEQUENCE [LARGE SCALE GENOMIC DNA]</scope>
    <source>
        <strain evidence="14 15">SA-279</strain>
    </source>
</reference>
<keyword evidence="4 10" id="KW-0808">Transferase</keyword>
<dbReference type="Gene3D" id="3.40.50.300">
    <property type="entry name" value="P-loop containing nucleotide triphosphate hydrolases"/>
    <property type="match status" value="1"/>
</dbReference>
<comment type="caution">
    <text evidence="10">Lacks conserved residue(s) required for the propagation of feature annotation.</text>
</comment>
<keyword evidence="6 10" id="KW-0547">Nucleotide-binding</keyword>